<dbReference type="AlphaFoldDB" id="A0A1G6IK06"/>
<dbReference type="Pfam" id="PF25876">
    <property type="entry name" value="HH_MFP_RND"/>
    <property type="match status" value="1"/>
</dbReference>
<evidence type="ECO:0000259" key="11">
    <source>
        <dbReference type="Pfam" id="PF25944"/>
    </source>
</evidence>
<evidence type="ECO:0000313" key="13">
    <source>
        <dbReference type="EMBL" id="SDC06066.1"/>
    </source>
</evidence>
<evidence type="ECO:0000256" key="1">
    <source>
        <dbReference type="ARBA" id="ARBA00004236"/>
    </source>
</evidence>
<dbReference type="PANTHER" id="PTHR30469">
    <property type="entry name" value="MULTIDRUG RESISTANCE PROTEIN MDTA"/>
    <property type="match status" value="1"/>
</dbReference>
<organism evidence="13 14">
    <name type="scientific">Acinetobacter boissieri</name>
    <dbReference type="NCBI Taxonomy" id="1219383"/>
    <lineage>
        <taxon>Bacteria</taxon>
        <taxon>Pseudomonadati</taxon>
        <taxon>Pseudomonadota</taxon>
        <taxon>Gammaproteobacteria</taxon>
        <taxon>Moraxellales</taxon>
        <taxon>Moraxellaceae</taxon>
        <taxon>Acinetobacter</taxon>
    </lineage>
</organism>
<dbReference type="NCBIfam" id="TIGR01730">
    <property type="entry name" value="RND_mfp"/>
    <property type="match status" value="1"/>
</dbReference>
<feature type="transmembrane region" description="Helical" evidence="8">
    <location>
        <begin position="7"/>
        <end position="25"/>
    </location>
</feature>
<dbReference type="OrthoDB" id="9783047at2"/>
<sequence length="397" mass="42929">MSRKIKAIVWLIVAVVIGVGAYFYFKMQPSKDNNPNMKMNRDTPVQVGVVSSQDVPVQLSALGTVVADKTVTVTSRITGHLQEVYFQEGQYVKQGQLLAQIDVKPYQATLEQYQGSLSESQAQLKNAQLTLARYQRLYEKDSIAKQDLDTQTATTTQYQGAVKSAQGQIKTATLNIQYGRITAPISGYIGLRKIDVGNAVTADSTSIAVITQMQPMAVTFNIPQTNISNIIQPLRQGHALSVDAFDQSGAQHIAQGQVKVISNEIDSTTGTVMLKAIFDNQNNALFPNQFVNIKLKVNTLKDALIVPSAAVQVGTSGKYVFVIDEQSTAHKITVTTATETADNQVVVLSGLKVGQKVVTSGGGSLGNGSKVKIVTPEKVDVSVLDAAKQHDHNKRPR</sequence>
<evidence type="ECO:0000256" key="6">
    <source>
        <dbReference type="ARBA" id="ARBA00023136"/>
    </source>
</evidence>
<protein>
    <submittedName>
        <fullName evidence="13">Membrane fusion protein, multidrug efflux system</fullName>
    </submittedName>
</protein>
<evidence type="ECO:0000256" key="3">
    <source>
        <dbReference type="ARBA" id="ARBA00022448"/>
    </source>
</evidence>
<keyword evidence="14" id="KW-1185">Reference proteome</keyword>
<dbReference type="Proteomes" id="UP000242501">
    <property type="component" value="Unassembled WGS sequence"/>
</dbReference>
<dbReference type="RefSeq" id="WP_092749103.1">
    <property type="nucleotide sequence ID" value="NZ_FMYL01000008.1"/>
</dbReference>
<dbReference type="InterPro" id="IPR058627">
    <property type="entry name" value="MdtA-like_C"/>
</dbReference>
<dbReference type="Gene3D" id="2.40.420.20">
    <property type="match status" value="1"/>
</dbReference>
<name>A0A1G6IK06_9GAMM</name>
<evidence type="ECO:0000259" key="10">
    <source>
        <dbReference type="Pfam" id="PF25917"/>
    </source>
</evidence>
<evidence type="ECO:0000259" key="9">
    <source>
        <dbReference type="Pfam" id="PF25876"/>
    </source>
</evidence>
<dbReference type="Gene3D" id="2.40.30.170">
    <property type="match status" value="1"/>
</dbReference>
<dbReference type="SUPFAM" id="SSF111369">
    <property type="entry name" value="HlyD-like secretion proteins"/>
    <property type="match status" value="1"/>
</dbReference>
<keyword evidence="4" id="KW-1003">Cell membrane</keyword>
<comment type="subcellular location">
    <subcellularLocation>
        <location evidence="1">Cell membrane</location>
    </subcellularLocation>
</comment>
<dbReference type="InterPro" id="IPR006143">
    <property type="entry name" value="RND_pump_MFP"/>
</dbReference>
<keyword evidence="8" id="KW-1133">Transmembrane helix</keyword>
<dbReference type="InterPro" id="IPR058626">
    <property type="entry name" value="MdtA-like_b-barrel"/>
</dbReference>
<feature type="domain" description="Multidrug resistance protein MdtA-like alpha-helical hairpin" evidence="9">
    <location>
        <begin position="109"/>
        <end position="178"/>
    </location>
</feature>
<feature type="domain" description="Multidrug resistance protein MdtA-like barrel-sandwich hybrid" evidence="10">
    <location>
        <begin position="70"/>
        <end position="211"/>
    </location>
</feature>
<keyword evidence="7" id="KW-0175">Coiled coil</keyword>
<evidence type="ECO:0000256" key="7">
    <source>
        <dbReference type="SAM" id="Coils"/>
    </source>
</evidence>
<dbReference type="EMBL" id="FMYL01000008">
    <property type="protein sequence ID" value="SDC06066.1"/>
    <property type="molecule type" value="Genomic_DNA"/>
</dbReference>
<dbReference type="STRING" id="1219383.SAMN05421733_108135"/>
<dbReference type="Gene3D" id="2.40.50.100">
    <property type="match status" value="1"/>
</dbReference>
<keyword evidence="5" id="KW-0997">Cell inner membrane</keyword>
<dbReference type="GO" id="GO:0015562">
    <property type="term" value="F:efflux transmembrane transporter activity"/>
    <property type="evidence" value="ECO:0007669"/>
    <property type="project" value="TreeGrafter"/>
</dbReference>
<feature type="coiled-coil region" evidence="7">
    <location>
        <begin position="110"/>
        <end position="137"/>
    </location>
</feature>
<proteinExistence type="inferred from homology"/>
<reference evidence="14" key="1">
    <citation type="submission" date="2016-09" db="EMBL/GenBank/DDBJ databases">
        <authorList>
            <person name="Varghese N."/>
            <person name="Submissions S."/>
        </authorList>
    </citation>
    <scope>NUCLEOTIDE SEQUENCE [LARGE SCALE GENOMIC DNA]</scope>
    <source>
        <strain evidence="14">ANC 4422</strain>
    </source>
</reference>
<dbReference type="Pfam" id="PF25917">
    <property type="entry name" value="BSH_RND"/>
    <property type="match status" value="1"/>
</dbReference>
<keyword evidence="3" id="KW-0813">Transport</keyword>
<gene>
    <name evidence="13" type="ORF">SAMN05421733_108135</name>
</gene>
<comment type="similarity">
    <text evidence="2">Belongs to the membrane fusion protein (MFP) (TC 8.A.1) family.</text>
</comment>
<dbReference type="GO" id="GO:1990281">
    <property type="term" value="C:efflux pump complex"/>
    <property type="evidence" value="ECO:0007669"/>
    <property type="project" value="TreeGrafter"/>
</dbReference>
<evidence type="ECO:0000256" key="8">
    <source>
        <dbReference type="SAM" id="Phobius"/>
    </source>
</evidence>
<feature type="domain" description="Multidrug resistance protein MdtA-like C-terminal permuted SH3" evidence="12">
    <location>
        <begin position="302"/>
        <end position="362"/>
    </location>
</feature>
<feature type="domain" description="Multidrug resistance protein MdtA-like beta-barrel" evidence="11">
    <location>
        <begin position="215"/>
        <end position="298"/>
    </location>
</feature>
<evidence type="ECO:0000256" key="2">
    <source>
        <dbReference type="ARBA" id="ARBA00009477"/>
    </source>
</evidence>
<dbReference type="InterPro" id="IPR058624">
    <property type="entry name" value="MdtA-like_HH"/>
</dbReference>
<keyword evidence="8" id="KW-0812">Transmembrane</keyword>
<dbReference type="PANTHER" id="PTHR30469:SF12">
    <property type="entry name" value="MULTIDRUG RESISTANCE PROTEIN MDTA"/>
    <property type="match status" value="1"/>
</dbReference>
<keyword evidence="6 8" id="KW-0472">Membrane</keyword>
<evidence type="ECO:0000256" key="4">
    <source>
        <dbReference type="ARBA" id="ARBA00022475"/>
    </source>
</evidence>
<dbReference type="Gene3D" id="1.10.287.470">
    <property type="entry name" value="Helix hairpin bin"/>
    <property type="match status" value="1"/>
</dbReference>
<evidence type="ECO:0000313" key="14">
    <source>
        <dbReference type="Proteomes" id="UP000242501"/>
    </source>
</evidence>
<dbReference type="InterPro" id="IPR058625">
    <property type="entry name" value="MdtA-like_BSH"/>
</dbReference>
<dbReference type="Pfam" id="PF25967">
    <property type="entry name" value="RND-MFP_C"/>
    <property type="match status" value="1"/>
</dbReference>
<accession>A0A1G6IK06</accession>
<dbReference type="Pfam" id="PF25944">
    <property type="entry name" value="Beta-barrel_RND"/>
    <property type="match status" value="1"/>
</dbReference>
<evidence type="ECO:0000256" key="5">
    <source>
        <dbReference type="ARBA" id="ARBA00022519"/>
    </source>
</evidence>
<evidence type="ECO:0000259" key="12">
    <source>
        <dbReference type="Pfam" id="PF25967"/>
    </source>
</evidence>